<protein>
    <submittedName>
        <fullName evidence="1">Uncharacterized protein</fullName>
    </submittedName>
</protein>
<evidence type="ECO:0000313" key="2">
    <source>
        <dbReference type="Proteomes" id="UP000772151"/>
    </source>
</evidence>
<dbReference type="Proteomes" id="UP000772151">
    <property type="component" value="Unassembled WGS sequence"/>
</dbReference>
<evidence type="ECO:0000313" key="1">
    <source>
        <dbReference type="EMBL" id="MBE6085064.1"/>
    </source>
</evidence>
<dbReference type="RefSeq" id="WP_303669165.1">
    <property type="nucleotide sequence ID" value="NZ_SVCA01000004.1"/>
</dbReference>
<dbReference type="Pfam" id="PF19498">
    <property type="entry name" value="DUF6033"/>
    <property type="match status" value="1"/>
</dbReference>
<proteinExistence type="predicted"/>
<name>A0A927ZQE6_SELRU</name>
<dbReference type="InterPro" id="IPR046097">
    <property type="entry name" value="DUF6033"/>
</dbReference>
<accession>A0A927ZQE6</accession>
<dbReference type="AlphaFoldDB" id="A0A927ZQE6"/>
<gene>
    <name evidence="1" type="ORF">E7203_06300</name>
</gene>
<reference evidence="1" key="1">
    <citation type="submission" date="2019-04" db="EMBL/GenBank/DDBJ databases">
        <title>Evolution of Biomass-Degrading Anaerobic Consortia Revealed by Metagenomics.</title>
        <authorList>
            <person name="Peng X."/>
        </authorList>
    </citation>
    <scope>NUCLEOTIDE SEQUENCE</scope>
    <source>
        <strain evidence="1">SIG242</strain>
    </source>
</reference>
<sequence length="331" mass="37139">MPVKVGGSYVSEAAYSFAQAQVTDKEKEKDSGVLKSLAEKFPHPKFSVGTKPFSGTGMNNVSISPKILKQMEKDPEKRMEYEALIYDIAHTDVQSGRAPEHKLKSHGFIIEDDGGLRSWGISEFNGGNPRQQSHVKRSDKKNWWQELLPKKQTKKSTKDKNAFRNTNDLYVHLREKFNVVNAGMTKISGKYLQKCLTDEDSRSKLFDTLRAADEAYASRKDEVGFQGMQVIIDEDGEVTMESTMRTVSINEDKRRRQIAAAATQGDMQAVLAILAQDLQELEDGYKQNACDAAEVEKAKKLIEQAKQQMGRLPDRAPTLSEQSAMTINTLL</sequence>
<dbReference type="EMBL" id="SVCA01000004">
    <property type="protein sequence ID" value="MBE6085064.1"/>
    <property type="molecule type" value="Genomic_DNA"/>
</dbReference>
<comment type="caution">
    <text evidence="1">The sequence shown here is derived from an EMBL/GenBank/DDBJ whole genome shotgun (WGS) entry which is preliminary data.</text>
</comment>
<organism evidence="1 2">
    <name type="scientific">Selenomonas ruminantium</name>
    <dbReference type="NCBI Taxonomy" id="971"/>
    <lineage>
        <taxon>Bacteria</taxon>
        <taxon>Bacillati</taxon>
        <taxon>Bacillota</taxon>
        <taxon>Negativicutes</taxon>
        <taxon>Selenomonadales</taxon>
        <taxon>Selenomonadaceae</taxon>
        <taxon>Selenomonas</taxon>
    </lineage>
</organism>